<dbReference type="EMBL" id="JAFHDT010000017">
    <property type="protein sequence ID" value="KAI7798173.1"/>
    <property type="molecule type" value="Genomic_DNA"/>
</dbReference>
<comment type="caution">
    <text evidence="2">The sequence shown here is derived from an EMBL/GenBank/DDBJ whole genome shotgun (WGS) entry which is preliminary data.</text>
</comment>
<dbReference type="InterPro" id="IPR029131">
    <property type="entry name" value="HAUS5"/>
</dbReference>
<dbReference type="PANTHER" id="PTHR28588">
    <property type="entry name" value="HAUS AUGMIN-LIKE COMPLEX SUBUNIT 5"/>
    <property type="match status" value="1"/>
</dbReference>
<organism evidence="2 3">
    <name type="scientific">Triplophysa rosa</name>
    <name type="common">Cave loach</name>
    <dbReference type="NCBI Taxonomy" id="992332"/>
    <lineage>
        <taxon>Eukaryota</taxon>
        <taxon>Metazoa</taxon>
        <taxon>Chordata</taxon>
        <taxon>Craniata</taxon>
        <taxon>Vertebrata</taxon>
        <taxon>Euteleostomi</taxon>
        <taxon>Actinopterygii</taxon>
        <taxon>Neopterygii</taxon>
        <taxon>Teleostei</taxon>
        <taxon>Ostariophysi</taxon>
        <taxon>Cypriniformes</taxon>
        <taxon>Nemacheilidae</taxon>
        <taxon>Triplophysa</taxon>
    </lineage>
</organism>
<dbReference type="InterPro" id="IPR026215">
    <property type="entry name" value="HAUS5_metazoa"/>
</dbReference>
<protein>
    <submittedName>
        <fullName evidence="2">HAUS augmin-like complex subunit 5</fullName>
    </submittedName>
</protein>
<dbReference type="Pfam" id="PF14817">
    <property type="entry name" value="HAUS5"/>
    <property type="match status" value="1"/>
</dbReference>
<dbReference type="AlphaFoldDB" id="A0A9W7TKQ9"/>
<evidence type="ECO:0000313" key="3">
    <source>
        <dbReference type="Proteomes" id="UP001059041"/>
    </source>
</evidence>
<dbReference type="GO" id="GO:0070652">
    <property type="term" value="C:HAUS complex"/>
    <property type="evidence" value="ECO:0007669"/>
    <property type="project" value="InterPro"/>
</dbReference>
<accession>A0A9W7TKQ9</accession>
<reference evidence="2" key="1">
    <citation type="submission" date="2021-02" db="EMBL/GenBank/DDBJ databases">
        <title>Comparative genomics reveals that relaxation of natural selection precedes convergent phenotypic evolution of cavefish.</title>
        <authorList>
            <person name="Peng Z."/>
        </authorList>
    </citation>
    <scope>NUCLEOTIDE SEQUENCE</scope>
    <source>
        <tissue evidence="2">Muscle</tissue>
    </source>
</reference>
<evidence type="ECO:0000313" key="2">
    <source>
        <dbReference type="EMBL" id="KAI7798173.1"/>
    </source>
</evidence>
<dbReference type="GO" id="GO:0007098">
    <property type="term" value="P:centrosome cycle"/>
    <property type="evidence" value="ECO:0007669"/>
    <property type="project" value="InterPro"/>
</dbReference>
<feature type="coiled-coil region" evidence="1">
    <location>
        <begin position="65"/>
        <end position="118"/>
    </location>
</feature>
<proteinExistence type="predicted"/>
<sequence length="643" mass="73646">MGSLSRELKRWAVEELELPAVRLPDDGYIKTLCVGPGASIWKYITQHVYKERNVRVMRGNLQWYKVLQDKELSQLKNQNKDARRLELQSEINGLQTELNQLDTKISRVEDQLATADQDMNKNWEKFMDGRHRRLLMDSFRQRCAEKRNLLSEDTHIIGTQRQALEDLSKKAEMNLVFGPSGSGNRESGTDPMILRDVRDLCDDRVLFFRTLLESELKANQSAEFTVDQRNAVIQHWMSAAQNVLCSHPPNQVLSALQALTSRQQVELEEKIVNLDVGRDVSALGIRYESDHLIDVSAEQKEELASVQSLLQSAWEEVERSYVELAQTRCRRGQLEAELTALMSKPALALALDTDPLARNVFELELEGVKQVAVRDNIREQFTQLQLRARQGQEAIRTLQTQWQSVMDFRQLLDRRQEQIRSLIKGNSSLKAELTRVQAEVNRFVQEKLGPQFGNVIKAASGQRNAVSQGAKHLSCVSLAALDCRVMNRGQKVPAAQLSIHRIQSPAFHKLCEGLSFPMYMAPEELWSQATNLRLEIRILCRLLHLLSESTAELQTLNAQLPSPDQTLLQHVKMTDEEILETLLPRARELTMRCSKGLVYAEQVKTAIAHWWEQPGQFALPEMQREGLTFQQWLQRWKLASKES</sequence>
<keyword evidence="3" id="KW-1185">Reference proteome</keyword>
<evidence type="ECO:0000256" key="1">
    <source>
        <dbReference type="SAM" id="Coils"/>
    </source>
</evidence>
<dbReference type="PANTHER" id="PTHR28588:SF1">
    <property type="entry name" value="HAUS AUGMIN-LIKE COMPLEX SUBUNIT 5"/>
    <property type="match status" value="1"/>
</dbReference>
<dbReference type="GO" id="GO:0051225">
    <property type="term" value="P:spindle assembly"/>
    <property type="evidence" value="ECO:0007669"/>
    <property type="project" value="InterPro"/>
</dbReference>
<dbReference type="PRINTS" id="PR02091">
    <property type="entry name" value="HAUSAUGMINL5"/>
</dbReference>
<dbReference type="GO" id="GO:0005813">
    <property type="term" value="C:centrosome"/>
    <property type="evidence" value="ECO:0007669"/>
    <property type="project" value="TreeGrafter"/>
</dbReference>
<name>A0A9W7TKQ9_TRIRA</name>
<dbReference type="OrthoDB" id="2019614at2759"/>
<gene>
    <name evidence="2" type="ORF">IRJ41_021432</name>
</gene>
<dbReference type="Proteomes" id="UP001059041">
    <property type="component" value="Linkage Group LG17"/>
</dbReference>
<keyword evidence="1" id="KW-0175">Coiled coil</keyword>